<dbReference type="GO" id="GO:0043565">
    <property type="term" value="F:sequence-specific DNA binding"/>
    <property type="evidence" value="ECO:0007669"/>
    <property type="project" value="InterPro"/>
</dbReference>
<reference evidence="5 6" key="1">
    <citation type="journal article" date="2019" name="ISME J.">
        <title>Genome analyses of uncultured TG2/ZB3 bacteria in 'Margulisbacteria' specifically attached to ectosymbiotic spirochetes of protists in the termite gut.</title>
        <authorList>
            <person name="Utami Y.D."/>
            <person name="Kuwahara H."/>
            <person name="Igai K."/>
            <person name="Murakami T."/>
            <person name="Sugaya K."/>
            <person name="Morikawa T."/>
            <person name="Nagura Y."/>
            <person name="Yuki M."/>
            <person name="Deevong P."/>
            <person name="Inoue T."/>
            <person name="Kihara K."/>
            <person name="Lo N."/>
            <person name="Yamada A."/>
            <person name="Ohkuma M."/>
            <person name="Hongoh Y."/>
        </authorList>
    </citation>
    <scope>NUCLEOTIDE SEQUENCE [LARGE SCALE GENOMIC DNA]</scope>
    <source>
        <strain evidence="5">NkOx7-02</strain>
    </source>
</reference>
<sequence>MDEILELLRGDARLAPEDIAAMLKKPVKDVRRKIQRLEEDGVIIKYGAIVNPEKDPKQKERVRAIIELGVTPERETGFDTLAERIYKFPQVESVYLISGGYDLQVIIEGRTLKEVAFFVSEKLAPLSGVRSTKTHFVLKKYKEHGIILSGKEKSARLNVTP</sequence>
<dbReference type="Pfam" id="PF13412">
    <property type="entry name" value="HTH_24"/>
    <property type="match status" value="1"/>
</dbReference>
<dbReference type="SMART" id="SM00344">
    <property type="entry name" value="HTH_ASNC"/>
    <property type="match status" value="1"/>
</dbReference>
<evidence type="ECO:0000313" key="5">
    <source>
        <dbReference type="EMBL" id="GBR75583.1"/>
    </source>
</evidence>
<keyword evidence="2 5" id="KW-0238">DNA-binding</keyword>
<dbReference type="Gene3D" id="3.30.70.920">
    <property type="match status" value="1"/>
</dbReference>
<dbReference type="InterPro" id="IPR036388">
    <property type="entry name" value="WH-like_DNA-bd_sf"/>
</dbReference>
<dbReference type="InterPro" id="IPR011008">
    <property type="entry name" value="Dimeric_a/b-barrel"/>
</dbReference>
<evidence type="ECO:0000256" key="3">
    <source>
        <dbReference type="ARBA" id="ARBA00023163"/>
    </source>
</evidence>
<dbReference type="SUPFAM" id="SSF54909">
    <property type="entry name" value="Dimeric alpha+beta barrel"/>
    <property type="match status" value="1"/>
</dbReference>
<dbReference type="InterPro" id="IPR050684">
    <property type="entry name" value="HTH-Siroheme_Decarb"/>
</dbReference>
<keyword evidence="6" id="KW-1185">Reference proteome</keyword>
<proteinExistence type="predicted"/>
<keyword evidence="1" id="KW-0805">Transcription regulation</keyword>
<name>A0A388TFQ5_9BACT</name>
<keyword evidence="3" id="KW-0804">Transcription</keyword>
<dbReference type="EMBL" id="BGZO01000004">
    <property type="protein sequence ID" value="GBR75583.1"/>
    <property type="molecule type" value="Genomic_DNA"/>
</dbReference>
<dbReference type="Gene3D" id="1.10.10.10">
    <property type="entry name" value="Winged helix-like DNA-binding domain superfamily/Winged helix DNA-binding domain"/>
    <property type="match status" value="1"/>
</dbReference>
<evidence type="ECO:0000256" key="2">
    <source>
        <dbReference type="ARBA" id="ARBA00023125"/>
    </source>
</evidence>
<protein>
    <submittedName>
        <fullName evidence="5">DNA-binding transcriptional regulator Lrp family</fullName>
    </submittedName>
</protein>
<dbReference type="Proteomes" id="UP000275925">
    <property type="component" value="Unassembled WGS sequence"/>
</dbReference>
<evidence type="ECO:0000259" key="4">
    <source>
        <dbReference type="PROSITE" id="PS50956"/>
    </source>
</evidence>
<organism evidence="5 6">
    <name type="scientific">Candidatus Termititenax persephonae</name>
    <dbReference type="NCBI Taxonomy" id="2218525"/>
    <lineage>
        <taxon>Bacteria</taxon>
        <taxon>Bacillati</taxon>
        <taxon>Candidatus Margulisiibacteriota</taxon>
        <taxon>Candidatus Termititenacia</taxon>
        <taxon>Candidatus Termititenacales</taxon>
        <taxon>Candidatus Termititenacaceae</taxon>
        <taxon>Candidatus Termititenax</taxon>
    </lineage>
</organism>
<dbReference type="InterPro" id="IPR019887">
    <property type="entry name" value="Tscrpt_reg_AsnC/Lrp_C"/>
</dbReference>
<dbReference type="InterPro" id="IPR000485">
    <property type="entry name" value="AsnC-type_HTH_dom"/>
</dbReference>
<dbReference type="InterPro" id="IPR036390">
    <property type="entry name" value="WH_DNA-bd_sf"/>
</dbReference>
<evidence type="ECO:0000256" key="1">
    <source>
        <dbReference type="ARBA" id="ARBA00023015"/>
    </source>
</evidence>
<dbReference type="Pfam" id="PF01037">
    <property type="entry name" value="AsnC_trans_reg"/>
    <property type="match status" value="1"/>
</dbReference>
<dbReference type="PROSITE" id="PS50956">
    <property type="entry name" value="HTH_ASNC_2"/>
    <property type="match status" value="1"/>
</dbReference>
<comment type="caution">
    <text evidence="5">The sequence shown here is derived from an EMBL/GenBank/DDBJ whole genome shotgun (WGS) entry which is preliminary data.</text>
</comment>
<evidence type="ECO:0000313" key="6">
    <source>
        <dbReference type="Proteomes" id="UP000275925"/>
    </source>
</evidence>
<dbReference type="SUPFAM" id="SSF46785">
    <property type="entry name" value="Winged helix' DNA-binding domain"/>
    <property type="match status" value="1"/>
</dbReference>
<feature type="domain" description="HTH asnC-type" evidence="4">
    <location>
        <begin position="1"/>
        <end position="79"/>
    </location>
</feature>
<dbReference type="AlphaFoldDB" id="A0A388TFQ5"/>
<dbReference type="PANTHER" id="PTHR43413:SF7">
    <property type="entry name" value="HTH-TYPE TRANSCRIPTIONAL REGULATOR PTR2"/>
    <property type="match status" value="1"/>
</dbReference>
<gene>
    <name evidence="5" type="primary">lrp</name>
    <name evidence="5" type="ORF">NO2_0243</name>
</gene>
<dbReference type="InterPro" id="IPR019888">
    <property type="entry name" value="Tscrpt_reg_AsnC-like"/>
</dbReference>
<dbReference type="PANTHER" id="PTHR43413">
    <property type="entry name" value="TRANSCRIPTIONAL REGULATOR, ASNC FAMILY"/>
    <property type="match status" value="1"/>
</dbReference>
<accession>A0A388TFQ5</accession>